<proteinExistence type="predicted"/>
<name>A0A9D4YEU5_PEA</name>
<dbReference type="AlphaFoldDB" id="A0A9D4YEU5"/>
<dbReference type="Proteomes" id="UP001058974">
    <property type="component" value="Chromosome 2"/>
</dbReference>
<accession>A0A9D4YEU5</accession>
<comment type="caution">
    <text evidence="3">The sequence shown here is derived from an EMBL/GenBank/DDBJ whole genome shotgun (WGS) entry which is preliminary data.</text>
</comment>
<dbReference type="InterPro" id="IPR054722">
    <property type="entry name" value="PolX-like_BBD"/>
</dbReference>
<evidence type="ECO:0000313" key="3">
    <source>
        <dbReference type="EMBL" id="KAI5435945.1"/>
    </source>
</evidence>
<evidence type="ECO:0000259" key="2">
    <source>
        <dbReference type="Pfam" id="PF22936"/>
    </source>
</evidence>
<dbReference type="EMBL" id="JAMSHJ010000002">
    <property type="protein sequence ID" value="KAI5435945.1"/>
    <property type="molecule type" value="Genomic_DNA"/>
</dbReference>
<gene>
    <name evidence="3" type="ORF">KIW84_022391</name>
</gene>
<protein>
    <recommendedName>
        <fullName evidence="2">Retrovirus-related Pol polyprotein from transposon TNT 1-94-like beta-barrel domain-containing protein</fullName>
    </recommendedName>
</protein>
<evidence type="ECO:0000313" key="4">
    <source>
        <dbReference type="Proteomes" id="UP001058974"/>
    </source>
</evidence>
<keyword evidence="4" id="KW-1185">Reference proteome</keyword>
<feature type="domain" description="Retrovirus-related Pol polyprotein from transposon TNT 1-94-like beta-barrel" evidence="2">
    <location>
        <begin position="70"/>
        <end position="111"/>
    </location>
</feature>
<feature type="region of interest" description="Disordered" evidence="1">
    <location>
        <begin position="145"/>
        <end position="167"/>
    </location>
</feature>
<dbReference type="Pfam" id="PF22936">
    <property type="entry name" value="Pol_BBD"/>
    <property type="match status" value="1"/>
</dbReference>
<sequence length="221" mass="25542">MGKIVGVVEDMEEKEEMVTTTTLTMEKEVGIHKQQEVVKEEIHGQEGKGEEEETLLLTCQNQVEEKRNKWYLDTGASNHMCGDRNVFVEIKEATTGNVSFGDDSKISVKGKEEDCWDYSVQEDMYDFLPYFEEEDEMEQSMIDEHITPPASPLPRLDETSSSERTPQLRSIEELYKESSVVTWKLQQQLTLRRQKESFDTSKEQQTLACTITLLTIMRLLL</sequence>
<evidence type="ECO:0000256" key="1">
    <source>
        <dbReference type="SAM" id="MobiDB-lite"/>
    </source>
</evidence>
<dbReference type="Gramene" id="Psat02G0239100-T1">
    <property type="protein sequence ID" value="KAI5435945.1"/>
    <property type="gene ID" value="KIW84_022391"/>
</dbReference>
<organism evidence="3 4">
    <name type="scientific">Pisum sativum</name>
    <name type="common">Garden pea</name>
    <name type="synonym">Lathyrus oleraceus</name>
    <dbReference type="NCBI Taxonomy" id="3888"/>
    <lineage>
        <taxon>Eukaryota</taxon>
        <taxon>Viridiplantae</taxon>
        <taxon>Streptophyta</taxon>
        <taxon>Embryophyta</taxon>
        <taxon>Tracheophyta</taxon>
        <taxon>Spermatophyta</taxon>
        <taxon>Magnoliopsida</taxon>
        <taxon>eudicotyledons</taxon>
        <taxon>Gunneridae</taxon>
        <taxon>Pentapetalae</taxon>
        <taxon>rosids</taxon>
        <taxon>fabids</taxon>
        <taxon>Fabales</taxon>
        <taxon>Fabaceae</taxon>
        <taxon>Papilionoideae</taxon>
        <taxon>50 kb inversion clade</taxon>
        <taxon>NPAAA clade</taxon>
        <taxon>Hologalegina</taxon>
        <taxon>IRL clade</taxon>
        <taxon>Fabeae</taxon>
        <taxon>Lathyrus</taxon>
    </lineage>
</organism>
<reference evidence="3 4" key="1">
    <citation type="journal article" date="2022" name="Nat. Genet.">
        <title>Improved pea reference genome and pan-genome highlight genomic features and evolutionary characteristics.</title>
        <authorList>
            <person name="Yang T."/>
            <person name="Liu R."/>
            <person name="Luo Y."/>
            <person name="Hu S."/>
            <person name="Wang D."/>
            <person name="Wang C."/>
            <person name="Pandey M.K."/>
            <person name="Ge S."/>
            <person name="Xu Q."/>
            <person name="Li N."/>
            <person name="Li G."/>
            <person name="Huang Y."/>
            <person name="Saxena R.K."/>
            <person name="Ji Y."/>
            <person name="Li M."/>
            <person name="Yan X."/>
            <person name="He Y."/>
            <person name="Liu Y."/>
            <person name="Wang X."/>
            <person name="Xiang C."/>
            <person name="Varshney R.K."/>
            <person name="Ding H."/>
            <person name="Gao S."/>
            <person name="Zong X."/>
        </authorList>
    </citation>
    <scope>NUCLEOTIDE SEQUENCE [LARGE SCALE GENOMIC DNA]</scope>
    <source>
        <strain evidence="3 4">cv. Zhongwan 6</strain>
    </source>
</reference>